<dbReference type="Pfam" id="PF07687">
    <property type="entry name" value="M20_dimer"/>
    <property type="match status" value="1"/>
</dbReference>
<evidence type="ECO:0000256" key="5">
    <source>
        <dbReference type="ARBA" id="ARBA00022833"/>
    </source>
</evidence>
<dbReference type="InterPro" id="IPR050072">
    <property type="entry name" value="Peptidase_M20A"/>
</dbReference>
<comment type="caution">
    <text evidence="8">The sequence shown here is derived from an EMBL/GenBank/DDBJ whole genome shotgun (WGS) entry which is preliminary data.</text>
</comment>
<dbReference type="AlphaFoldDB" id="A0AAE0M7N6"/>
<feature type="signal peptide" evidence="6">
    <location>
        <begin position="1"/>
        <end position="19"/>
    </location>
</feature>
<dbReference type="Pfam" id="PF01546">
    <property type="entry name" value="Peptidase_M20"/>
    <property type="match status" value="1"/>
</dbReference>
<evidence type="ECO:0000313" key="9">
    <source>
        <dbReference type="Proteomes" id="UP001283341"/>
    </source>
</evidence>
<evidence type="ECO:0000256" key="4">
    <source>
        <dbReference type="ARBA" id="ARBA00022801"/>
    </source>
</evidence>
<keyword evidence="9" id="KW-1185">Reference proteome</keyword>
<dbReference type="InterPro" id="IPR036264">
    <property type="entry name" value="Bact_exopeptidase_dim_dom"/>
</dbReference>
<proteinExistence type="inferred from homology"/>
<dbReference type="InterPro" id="IPR002933">
    <property type="entry name" value="Peptidase_M20"/>
</dbReference>
<comment type="similarity">
    <text evidence="2">Belongs to the peptidase M20A family.</text>
</comment>
<dbReference type="Proteomes" id="UP001283341">
    <property type="component" value="Unassembled WGS sequence"/>
</dbReference>
<evidence type="ECO:0000256" key="3">
    <source>
        <dbReference type="ARBA" id="ARBA00022723"/>
    </source>
</evidence>
<feature type="domain" description="Peptidase M20 dimerisation" evidence="7">
    <location>
        <begin position="244"/>
        <end position="348"/>
    </location>
</feature>
<keyword evidence="5" id="KW-0862">Zinc</keyword>
<dbReference type="Gene3D" id="3.40.630.10">
    <property type="entry name" value="Zn peptidases"/>
    <property type="match status" value="1"/>
</dbReference>
<dbReference type="PANTHER" id="PTHR43808">
    <property type="entry name" value="ACETYLORNITHINE DEACETYLASE"/>
    <property type="match status" value="1"/>
</dbReference>
<name>A0AAE0M7N6_9PEZI</name>
<dbReference type="GO" id="GO:0046872">
    <property type="term" value="F:metal ion binding"/>
    <property type="evidence" value="ECO:0007669"/>
    <property type="project" value="UniProtKB-KW"/>
</dbReference>
<evidence type="ECO:0000259" key="7">
    <source>
        <dbReference type="Pfam" id="PF07687"/>
    </source>
</evidence>
<accession>A0AAE0M7N6</accession>
<keyword evidence="6" id="KW-0732">Signal</keyword>
<dbReference type="PROSITE" id="PS00759">
    <property type="entry name" value="ARGE_DAPE_CPG2_2"/>
    <property type="match status" value="1"/>
</dbReference>
<organism evidence="8 9">
    <name type="scientific">Apodospora peruviana</name>
    <dbReference type="NCBI Taxonomy" id="516989"/>
    <lineage>
        <taxon>Eukaryota</taxon>
        <taxon>Fungi</taxon>
        <taxon>Dikarya</taxon>
        <taxon>Ascomycota</taxon>
        <taxon>Pezizomycotina</taxon>
        <taxon>Sordariomycetes</taxon>
        <taxon>Sordariomycetidae</taxon>
        <taxon>Sordariales</taxon>
        <taxon>Lasiosphaeriaceae</taxon>
        <taxon>Apodospora</taxon>
    </lineage>
</organism>
<dbReference type="CDD" id="cd05652">
    <property type="entry name" value="M20_ArgE_DapE-like_fungal"/>
    <property type="match status" value="1"/>
</dbReference>
<protein>
    <recommendedName>
        <fullName evidence="7">Peptidase M20 dimerisation domain-containing protein</fullName>
    </recommendedName>
</protein>
<evidence type="ECO:0000256" key="2">
    <source>
        <dbReference type="ARBA" id="ARBA00006247"/>
    </source>
</evidence>
<dbReference type="SUPFAM" id="SSF55031">
    <property type="entry name" value="Bacterial exopeptidase dimerisation domain"/>
    <property type="match status" value="1"/>
</dbReference>
<gene>
    <name evidence="8" type="ORF">B0H66DRAFT_184632</name>
</gene>
<evidence type="ECO:0000256" key="6">
    <source>
        <dbReference type="SAM" id="SignalP"/>
    </source>
</evidence>
<evidence type="ECO:0000313" key="8">
    <source>
        <dbReference type="EMBL" id="KAK3321950.1"/>
    </source>
</evidence>
<evidence type="ECO:0000256" key="1">
    <source>
        <dbReference type="ARBA" id="ARBA00001947"/>
    </source>
</evidence>
<dbReference type="EMBL" id="JAUEDM010000003">
    <property type="protein sequence ID" value="KAK3321950.1"/>
    <property type="molecule type" value="Genomic_DNA"/>
</dbReference>
<sequence>MKSLSRLLLLVGGAALTTAVSRRHHKPLQQQHPLGVSSLPEYSRYSTSDAAPSYRKTLLDLHRNLISIPSVSGNETTVASWLADYLTSQGHTTSLQCVDSPSSNSTMVLAKSSLRCNVVVRSLSSQSSSASPAPHLARVLVSSHIDVVPPYIPYAIDTSDEIGPDTLISGRGSVDAKASVAAQIVAVDQLLASNEIDGDDVMLLFVVGEETTGDGMLSFSSSSDNQKFEAAIFGEPTENKLACGHKGIGLVTVSAQGKAGHSGYPWLGKSATEVLARAIVKILDADFGCSDRFGNTTVNVGRMEGGVAANVIARDAVARLAIRIATGNRTTGVEIVREKLEKILEETDGEALSMEWLPGGYGPIECNCDVDGFETIGVNYGTDVPHLSGDHVSYLYGPGSILVAHGDDEALRVRDLETAVEGYKTLIKHVLKKAD</sequence>
<keyword evidence="3" id="KW-0479">Metal-binding</keyword>
<keyword evidence="4" id="KW-0378">Hydrolase</keyword>
<feature type="chain" id="PRO_5042179965" description="Peptidase M20 dimerisation domain-containing protein" evidence="6">
    <location>
        <begin position="20"/>
        <end position="435"/>
    </location>
</feature>
<comment type="cofactor">
    <cofactor evidence="1">
        <name>Zn(2+)</name>
        <dbReference type="ChEBI" id="CHEBI:29105"/>
    </cofactor>
</comment>
<dbReference type="InterPro" id="IPR011650">
    <property type="entry name" value="Peptidase_M20_dimer"/>
</dbReference>
<reference evidence="8" key="2">
    <citation type="submission" date="2023-06" db="EMBL/GenBank/DDBJ databases">
        <authorList>
            <consortium name="Lawrence Berkeley National Laboratory"/>
            <person name="Haridas S."/>
            <person name="Hensen N."/>
            <person name="Bonometti L."/>
            <person name="Westerberg I."/>
            <person name="Brannstrom I.O."/>
            <person name="Guillou S."/>
            <person name="Cros-Aarteil S."/>
            <person name="Calhoun S."/>
            <person name="Kuo A."/>
            <person name="Mondo S."/>
            <person name="Pangilinan J."/>
            <person name="Riley R."/>
            <person name="Labutti K."/>
            <person name="Andreopoulos B."/>
            <person name="Lipzen A."/>
            <person name="Chen C."/>
            <person name="Yanf M."/>
            <person name="Daum C."/>
            <person name="Ng V."/>
            <person name="Clum A."/>
            <person name="Steindorff A."/>
            <person name="Ohm R."/>
            <person name="Martin F."/>
            <person name="Silar P."/>
            <person name="Natvig D."/>
            <person name="Lalanne C."/>
            <person name="Gautier V."/>
            <person name="Ament-Velasquez S.L."/>
            <person name="Kruys A."/>
            <person name="Hutchinson M.I."/>
            <person name="Powell A.J."/>
            <person name="Barry K."/>
            <person name="Miller A.N."/>
            <person name="Grigoriev I.V."/>
            <person name="Debuchy R."/>
            <person name="Gladieux P."/>
            <person name="Thoren M.H."/>
            <person name="Johannesson H."/>
        </authorList>
    </citation>
    <scope>NUCLEOTIDE SEQUENCE</scope>
    <source>
        <strain evidence="8">CBS 118394</strain>
    </source>
</reference>
<dbReference type="InterPro" id="IPR001261">
    <property type="entry name" value="ArgE/DapE_CS"/>
</dbReference>
<dbReference type="PANTHER" id="PTHR43808:SF30">
    <property type="entry name" value="ACETYLORNITHINE DEACETYLASE"/>
    <property type="match status" value="1"/>
</dbReference>
<dbReference type="Gene3D" id="3.30.70.360">
    <property type="match status" value="1"/>
</dbReference>
<dbReference type="SUPFAM" id="SSF53187">
    <property type="entry name" value="Zn-dependent exopeptidases"/>
    <property type="match status" value="1"/>
</dbReference>
<reference evidence="8" key="1">
    <citation type="journal article" date="2023" name="Mol. Phylogenet. Evol.">
        <title>Genome-scale phylogeny and comparative genomics of the fungal order Sordariales.</title>
        <authorList>
            <person name="Hensen N."/>
            <person name="Bonometti L."/>
            <person name="Westerberg I."/>
            <person name="Brannstrom I.O."/>
            <person name="Guillou S."/>
            <person name="Cros-Aarteil S."/>
            <person name="Calhoun S."/>
            <person name="Haridas S."/>
            <person name="Kuo A."/>
            <person name="Mondo S."/>
            <person name="Pangilinan J."/>
            <person name="Riley R."/>
            <person name="LaButti K."/>
            <person name="Andreopoulos B."/>
            <person name="Lipzen A."/>
            <person name="Chen C."/>
            <person name="Yan M."/>
            <person name="Daum C."/>
            <person name="Ng V."/>
            <person name="Clum A."/>
            <person name="Steindorff A."/>
            <person name="Ohm R.A."/>
            <person name="Martin F."/>
            <person name="Silar P."/>
            <person name="Natvig D.O."/>
            <person name="Lalanne C."/>
            <person name="Gautier V."/>
            <person name="Ament-Velasquez S.L."/>
            <person name="Kruys A."/>
            <person name="Hutchinson M.I."/>
            <person name="Powell A.J."/>
            <person name="Barry K."/>
            <person name="Miller A.N."/>
            <person name="Grigoriev I.V."/>
            <person name="Debuchy R."/>
            <person name="Gladieux P."/>
            <person name="Hiltunen Thoren M."/>
            <person name="Johannesson H."/>
        </authorList>
    </citation>
    <scope>NUCLEOTIDE SEQUENCE</scope>
    <source>
        <strain evidence="8">CBS 118394</strain>
    </source>
</reference>
<dbReference type="GO" id="GO:0016787">
    <property type="term" value="F:hydrolase activity"/>
    <property type="evidence" value="ECO:0007669"/>
    <property type="project" value="UniProtKB-KW"/>
</dbReference>